<keyword evidence="6 8" id="KW-0342">GTP-binding</keyword>
<evidence type="ECO:0000313" key="11">
    <source>
        <dbReference type="Proteomes" id="UP001354989"/>
    </source>
</evidence>
<reference evidence="10 11" key="1">
    <citation type="submission" date="2021-12" db="EMBL/GenBank/DDBJ databases">
        <title>Genome sequencing of bacteria with rrn-lacking chromosome and rrn-plasmid.</title>
        <authorList>
            <person name="Anda M."/>
            <person name="Iwasaki W."/>
        </authorList>
    </citation>
    <scope>NUCLEOTIDE SEQUENCE [LARGE SCALE GENOMIC DNA]</scope>
    <source>
        <strain evidence="10 11">NBRC 101262</strain>
        <plasmid evidence="10 11">pPP1</plasmid>
    </source>
</reference>
<comment type="caution">
    <text evidence="8">Lacks conserved residue(s) required for the propagation of feature annotation.</text>
</comment>
<dbReference type="InterPro" id="IPR029044">
    <property type="entry name" value="Nucleotide-diphossugar_trans"/>
</dbReference>
<dbReference type="EC" id="2.7.7.77" evidence="8"/>
<evidence type="ECO:0000256" key="3">
    <source>
        <dbReference type="ARBA" id="ARBA00022723"/>
    </source>
</evidence>
<keyword evidence="4 8" id="KW-0547">Nucleotide-binding</keyword>
<evidence type="ECO:0000259" key="9">
    <source>
        <dbReference type="Pfam" id="PF12804"/>
    </source>
</evidence>
<evidence type="ECO:0000256" key="6">
    <source>
        <dbReference type="ARBA" id="ARBA00023134"/>
    </source>
</evidence>
<dbReference type="Gene3D" id="3.90.550.10">
    <property type="entry name" value="Spore Coat Polysaccharide Biosynthesis Protein SpsA, Chain A"/>
    <property type="match status" value="1"/>
</dbReference>
<evidence type="ECO:0000256" key="5">
    <source>
        <dbReference type="ARBA" id="ARBA00022842"/>
    </source>
</evidence>
<evidence type="ECO:0000256" key="7">
    <source>
        <dbReference type="ARBA" id="ARBA00023150"/>
    </source>
</evidence>
<keyword evidence="10" id="KW-0614">Plasmid</keyword>
<feature type="domain" description="MobA-like NTP transferase" evidence="9">
    <location>
        <begin position="183"/>
        <end position="324"/>
    </location>
</feature>
<proteinExistence type="inferred from homology"/>
<evidence type="ECO:0000256" key="4">
    <source>
        <dbReference type="ARBA" id="ARBA00022741"/>
    </source>
</evidence>
<gene>
    <name evidence="8" type="primary">mobA</name>
    <name evidence="10" type="ORF">PEPS_27430</name>
</gene>
<keyword evidence="7 8" id="KW-0501">Molybdenum cofactor biosynthesis</keyword>
<feature type="binding site" evidence="8">
    <location>
        <position position="198"/>
    </location>
    <ligand>
        <name>GTP</name>
        <dbReference type="ChEBI" id="CHEBI:37565"/>
    </ligand>
</feature>
<feature type="binding site" evidence="8">
    <location>
        <position position="272"/>
    </location>
    <ligand>
        <name>GTP</name>
        <dbReference type="ChEBI" id="CHEBI:37565"/>
    </ligand>
</feature>
<keyword evidence="5 8" id="KW-0460">Magnesium</keyword>
<dbReference type="InterPro" id="IPR025877">
    <property type="entry name" value="MobA-like_NTP_Trfase"/>
</dbReference>
<dbReference type="InterPro" id="IPR013482">
    <property type="entry name" value="Molybde_CF_guanTrfase"/>
</dbReference>
<dbReference type="Pfam" id="PF12804">
    <property type="entry name" value="NTP_transf_3"/>
    <property type="match status" value="1"/>
</dbReference>
<evidence type="ECO:0000256" key="1">
    <source>
        <dbReference type="ARBA" id="ARBA00022490"/>
    </source>
</evidence>
<comment type="cofactor">
    <cofactor evidence="8">
        <name>Mg(2+)</name>
        <dbReference type="ChEBI" id="CHEBI:18420"/>
    </cofactor>
</comment>
<dbReference type="EMBL" id="AP025293">
    <property type="protein sequence ID" value="BDD00463.1"/>
    <property type="molecule type" value="Genomic_DNA"/>
</dbReference>
<feature type="binding site" evidence="8">
    <location>
        <position position="243"/>
    </location>
    <ligand>
        <name>GTP</name>
        <dbReference type="ChEBI" id="CHEBI:37565"/>
    </ligand>
</feature>
<dbReference type="CDD" id="cd02503">
    <property type="entry name" value="MobA"/>
    <property type="match status" value="1"/>
</dbReference>
<keyword evidence="1 8" id="KW-0963">Cytoplasm</keyword>
<protein>
    <recommendedName>
        <fullName evidence="8">Probable molybdenum cofactor guanylyltransferase</fullName>
        <shortName evidence="8">MoCo guanylyltransferase</shortName>
        <ecNumber evidence="8">2.7.7.77</ecNumber>
    </recommendedName>
    <alternativeName>
        <fullName evidence="8">GTP:molybdopterin guanylyltransferase</fullName>
    </alternativeName>
    <alternativeName>
        <fullName evidence="8">Mo-MPT guanylyltransferase</fullName>
    </alternativeName>
    <alternativeName>
        <fullName evidence="8">Molybdopterin guanylyltransferase</fullName>
    </alternativeName>
    <alternativeName>
        <fullName evidence="8">Molybdopterin-guanine dinucleotide synthase</fullName>
        <shortName evidence="8">MGD synthase</shortName>
    </alternativeName>
</protein>
<comment type="similarity">
    <text evidence="8">Belongs to the MobA family.</text>
</comment>
<geneLocation type="plasmid" evidence="10 11">
    <name>pPP1</name>
</geneLocation>
<feature type="binding site" evidence="8">
    <location>
        <begin position="186"/>
        <end position="188"/>
    </location>
    <ligand>
        <name>GTP</name>
        <dbReference type="ChEBI" id="CHEBI:37565"/>
    </ligand>
</feature>
<dbReference type="HAMAP" id="MF_00316">
    <property type="entry name" value="MobA"/>
    <property type="match status" value="1"/>
</dbReference>
<keyword evidence="2 8" id="KW-0808">Transferase</keyword>
<dbReference type="RefSeq" id="WP_338398332.1">
    <property type="nucleotide sequence ID" value="NZ_AP025293.1"/>
</dbReference>
<comment type="domain">
    <text evidence="8">The N-terminal domain determines nucleotide recognition and specific binding, while the C-terminal domain determines the specific binding to the target protein.</text>
</comment>
<comment type="subcellular location">
    <subcellularLocation>
        <location evidence="8">Cytoplasm</location>
    </subcellularLocation>
</comment>
<evidence type="ECO:0000256" key="2">
    <source>
        <dbReference type="ARBA" id="ARBA00022679"/>
    </source>
</evidence>
<accession>A0ABN6LFI0</accession>
<dbReference type="PANTHER" id="PTHR19136:SF81">
    <property type="entry name" value="MOLYBDENUM COFACTOR GUANYLYLTRANSFERASE"/>
    <property type="match status" value="1"/>
</dbReference>
<keyword evidence="11" id="KW-1185">Reference proteome</keyword>
<dbReference type="PANTHER" id="PTHR19136">
    <property type="entry name" value="MOLYBDENUM COFACTOR GUANYLYLTRANSFERASE"/>
    <property type="match status" value="1"/>
</dbReference>
<comment type="function">
    <text evidence="8">Transfers a GMP moiety from GTP to Mo-molybdopterin (Mo-MPT) cofactor (Moco or molybdenum cofactor) to form Mo-molybdopterin guanine dinucleotide (Mo-MGD) cofactor.</text>
</comment>
<sequence>MTSTWSKHAKITRPQMGNYHRHEIALMGAPCDIIKAWATEMATLWAPLKVGFLDMDHHPSPLSHPFHQVVSHQQTYFEEETAGFPSDFGLKIKFQPCDRLIINGNHFEGAEQIVFIDPKKNVAKHAKKINAPLMVIVREGATMPTEIQEVISENTPVFQEAQKEEITTFLKAWSLTKQPKVNGLLLVGGKSQRMGEDKSQLVYQQEPQWKIAVDLLAPYCQEVFISCNEQQSAQFEEHPLIVDKYLGLGPIGGILSAFQHDPDAAWLVIAVDLPLLSSQTLHQLIDQRDSSILATCFQVPDKKFPEPLITIWEPRAYPIMLQYLSLGYSCPRKVLINEPCKVISPLTAEALENINTPEEKEAVIKKMQP</sequence>
<comment type="catalytic activity">
    <reaction evidence="8">
        <text>Mo-molybdopterin + GTP + H(+) = Mo-molybdopterin guanine dinucleotide + diphosphate</text>
        <dbReference type="Rhea" id="RHEA:34243"/>
        <dbReference type="ChEBI" id="CHEBI:15378"/>
        <dbReference type="ChEBI" id="CHEBI:33019"/>
        <dbReference type="ChEBI" id="CHEBI:37565"/>
        <dbReference type="ChEBI" id="CHEBI:71302"/>
        <dbReference type="ChEBI" id="CHEBI:71310"/>
        <dbReference type="EC" id="2.7.7.77"/>
    </reaction>
</comment>
<feature type="binding site" evidence="8">
    <location>
        <position position="272"/>
    </location>
    <ligand>
        <name>Mg(2+)</name>
        <dbReference type="ChEBI" id="CHEBI:18420"/>
    </ligand>
</feature>
<evidence type="ECO:0000313" key="10">
    <source>
        <dbReference type="EMBL" id="BDD00463.1"/>
    </source>
</evidence>
<evidence type="ECO:0000256" key="8">
    <source>
        <dbReference type="HAMAP-Rule" id="MF_00316"/>
    </source>
</evidence>
<organism evidence="10 11">
    <name type="scientific">Persicobacter psychrovividus</name>
    <dbReference type="NCBI Taxonomy" id="387638"/>
    <lineage>
        <taxon>Bacteria</taxon>
        <taxon>Pseudomonadati</taxon>
        <taxon>Bacteroidota</taxon>
        <taxon>Cytophagia</taxon>
        <taxon>Cytophagales</taxon>
        <taxon>Persicobacteraceae</taxon>
        <taxon>Persicobacter</taxon>
    </lineage>
</organism>
<keyword evidence="3 8" id="KW-0479">Metal-binding</keyword>
<dbReference type="Proteomes" id="UP001354989">
    <property type="component" value="Plasmid pPP1"/>
</dbReference>
<dbReference type="SUPFAM" id="SSF53448">
    <property type="entry name" value="Nucleotide-diphospho-sugar transferases"/>
    <property type="match status" value="1"/>
</dbReference>
<name>A0ABN6LFI0_9BACT</name>